<evidence type="ECO:0000259" key="3">
    <source>
        <dbReference type="Pfam" id="PF11611"/>
    </source>
</evidence>
<dbReference type="OrthoDB" id="1795719at2"/>
<keyword evidence="1" id="KW-0732">Signal</keyword>
<sequence>MKKGWMMGVGIVVSLAACGTESEIERETVSGNNDLEEKAENVNHEDAEDTAADDNNEEADEEEMIEEEDLGIGTMVNFNGLEVTLKEAFRYEGDGDWVIPDQDFFVILDVSIENTTEEAANISSLMQMDLLDAEGYAQDLSLFVDTRGSLDGEVGAGRTMAGELAFDVDESPYFEFIFEDPFMSGQAIWEIEGDDLSERE</sequence>
<evidence type="ECO:0000256" key="1">
    <source>
        <dbReference type="ARBA" id="ARBA00022729"/>
    </source>
</evidence>
<reference evidence="4 5" key="1">
    <citation type="submission" date="2015-08" db="EMBL/GenBank/DDBJ databases">
        <title>The complete genome sequence of Bacillus beveridgei MLTeJB.</title>
        <authorList>
            <person name="Hanson T.E."/>
            <person name="Mesa C."/>
            <person name="Basesman S.M."/>
            <person name="Oremland R.S."/>
        </authorList>
    </citation>
    <scope>NUCLEOTIDE SEQUENCE [LARGE SCALE GENOMIC DNA]</scope>
    <source>
        <strain evidence="4 5">MLTeJB</strain>
    </source>
</reference>
<feature type="region of interest" description="Disordered" evidence="2">
    <location>
        <begin position="22"/>
        <end position="65"/>
    </location>
</feature>
<feature type="compositionally biased region" description="Basic and acidic residues" evidence="2">
    <location>
        <begin position="35"/>
        <end position="45"/>
    </location>
</feature>
<dbReference type="Pfam" id="PF11611">
    <property type="entry name" value="DUF4352"/>
    <property type="match status" value="1"/>
</dbReference>
<protein>
    <recommendedName>
        <fullName evidence="3">DUF4352 domain-containing protein</fullName>
    </recommendedName>
</protein>
<name>A0A1D7QT41_9BACI</name>
<gene>
    <name evidence="4" type="ORF">BBEV_0790</name>
</gene>
<keyword evidence="5" id="KW-1185">Reference proteome</keyword>
<evidence type="ECO:0000313" key="5">
    <source>
        <dbReference type="Proteomes" id="UP000094463"/>
    </source>
</evidence>
<evidence type="ECO:0000313" key="4">
    <source>
        <dbReference type="EMBL" id="AOM82161.1"/>
    </source>
</evidence>
<dbReference type="STRING" id="632773.BBEV_0790"/>
<feature type="domain" description="DUF4352" evidence="3">
    <location>
        <begin position="71"/>
        <end position="188"/>
    </location>
</feature>
<feature type="compositionally biased region" description="Acidic residues" evidence="2">
    <location>
        <begin position="46"/>
        <end position="65"/>
    </location>
</feature>
<dbReference type="InterPro" id="IPR029051">
    <property type="entry name" value="DUF4352"/>
</dbReference>
<dbReference type="PATRIC" id="fig|632773.3.peg.831"/>
<dbReference type="Gene3D" id="2.60.40.1240">
    <property type="match status" value="1"/>
</dbReference>
<dbReference type="Proteomes" id="UP000094463">
    <property type="component" value="Chromosome"/>
</dbReference>
<accession>A0A1D7QT41</accession>
<dbReference type="PROSITE" id="PS51257">
    <property type="entry name" value="PROKAR_LIPOPROTEIN"/>
    <property type="match status" value="1"/>
</dbReference>
<dbReference type="EMBL" id="CP012502">
    <property type="protein sequence ID" value="AOM82161.1"/>
    <property type="molecule type" value="Genomic_DNA"/>
</dbReference>
<evidence type="ECO:0000256" key="2">
    <source>
        <dbReference type="SAM" id="MobiDB-lite"/>
    </source>
</evidence>
<dbReference type="InterPro" id="IPR029050">
    <property type="entry name" value="Immunoprotect_excell_Ig-like"/>
</dbReference>
<dbReference type="RefSeq" id="WP_069364276.1">
    <property type="nucleotide sequence ID" value="NZ_CP012502.1"/>
</dbReference>
<dbReference type="KEGG" id="bbev:BBEV_0790"/>
<organism evidence="4 5">
    <name type="scientific">Salisediminibacterium beveridgei</name>
    <dbReference type="NCBI Taxonomy" id="632773"/>
    <lineage>
        <taxon>Bacteria</taxon>
        <taxon>Bacillati</taxon>
        <taxon>Bacillota</taxon>
        <taxon>Bacilli</taxon>
        <taxon>Bacillales</taxon>
        <taxon>Bacillaceae</taxon>
        <taxon>Salisediminibacterium</taxon>
    </lineage>
</organism>
<proteinExistence type="predicted"/>
<dbReference type="AlphaFoldDB" id="A0A1D7QT41"/>